<gene>
    <name evidence="2" type="ORF">BURPS1710A_A3104</name>
</gene>
<evidence type="ECO:0000256" key="1">
    <source>
        <dbReference type="SAM" id="MobiDB-lite"/>
    </source>
</evidence>
<accession>A0A0E1VTM6</accession>
<dbReference type="EMBL" id="CM000833">
    <property type="protein sequence ID" value="EET04290.1"/>
    <property type="molecule type" value="Genomic_DNA"/>
</dbReference>
<proteinExistence type="predicted"/>
<organism evidence="2">
    <name type="scientific">Burkholderia pseudomallei 1710a</name>
    <dbReference type="NCBI Taxonomy" id="320371"/>
    <lineage>
        <taxon>Bacteria</taxon>
        <taxon>Pseudomonadati</taxon>
        <taxon>Pseudomonadota</taxon>
        <taxon>Betaproteobacteria</taxon>
        <taxon>Burkholderiales</taxon>
        <taxon>Burkholderiaceae</taxon>
        <taxon>Burkholderia</taxon>
        <taxon>pseudomallei group</taxon>
    </lineage>
</organism>
<sequence length="50" mass="5596">MHNHTRAGRIRSASRRGPCPRAAASCLTPHAAAFAKQRMRFDPKNPRNAR</sequence>
<dbReference type="Proteomes" id="UP000001812">
    <property type="component" value="Chromosome II"/>
</dbReference>
<protein>
    <submittedName>
        <fullName evidence="2">Uncharacterized protein</fullName>
    </submittedName>
</protein>
<feature type="compositionally biased region" description="Basic residues" evidence="1">
    <location>
        <begin position="1"/>
        <end position="14"/>
    </location>
</feature>
<name>A0A0E1VTM6_BURPE</name>
<feature type="region of interest" description="Disordered" evidence="1">
    <location>
        <begin position="1"/>
        <end position="22"/>
    </location>
</feature>
<dbReference type="AlphaFoldDB" id="A0A0E1VTM6"/>
<dbReference type="HOGENOM" id="CLU_3115574_0_0_4"/>
<reference evidence="2" key="1">
    <citation type="submission" date="2009-05" db="EMBL/GenBank/DDBJ databases">
        <authorList>
            <person name="Harkins D.M."/>
            <person name="DeShazer D."/>
            <person name="Woods D.E."/>
            <person name="Brinkac L.M."/>
            <person name="Brown K.A."/>
            <person name="Hung G.C."/>
            <person name="Tuanyok A."/>
            <person name="Zhang B."/>
            <person name="Nierman W.C."/>
        </authorList>
    </citation>
    <scope>NUCLEOTIDE SEQUENCE [LARGE SCALE GENOMIC DNA]</scope>
    <source>
        <strain evidence="2">1710a</strain>
    </source>
</reference>
<evidence type="ECO:0000313" key="2">
    <source>
        <dbReference type="EMBL" id="EET04290.1"/>
    </source>
</evidence>